<dbReference type="EMBL" id="JAVCQK010000828">
    <property type="protein sequence ID" value="MFH7519393.1"/>
    <property type="molecule type" value="Genomic_DNA"/>
</dbReference>
<keyword evidence="1" id="KW-1133">Transmembrane helix</keyword>
<feature type="non-terminal residue" evidence="2">
    <location>
        <position position="76"/>
    </location>
</feature>
<comment type="caution">
    <text evidence="2">The sequence shown here is derived from an EMBL/GenBank/DDBJ whole genome shotgun (WGS) entry which is preliminary data.</text>
</comment>
<keyword evidence="1" id="KW-0472">Membrane</keyword>
<keyword evidence="1" id="KW-0812">Transmembrane</keyword>
<evidence type="ECO:0000313" key="2">
    <source>
        <dbReference type="EMBL" id="MFH7519393.1"/>
    </source>
</evidence>
<dbReference type="Proteomes" id="UP001610657">
    <property type="component" value="Unassembled WGS sequence"/>
</dbReference>
<gene>
    <name evidence="2" type="ORF">RA271_30450</name>
</gene>
<evidence type="ECO:0000256" key="1">
    <source>
        <dbReference type="SAM" id="Phobius"/>
    </source>
</evidence>
<organism evidence="2 3">
    <name type="scientific">Pseudomonas syringae pv. tagetis</name>
    <dbReference type="NCBI Taxonomy" id="129140"/>
    <lineage>
        <taxon>Bacteria</taxon>
        <taxon>Pseudomonadati</taxon>
        <taxon>Pseudomonadota</taxon>
        <taxon>Gammaproteobacteria</taxon>
        <taxon>Pseudomonadales</taxon>
        <taxon>Pseudomonadaceae</taxon>
        <taxon>Pseudomonas</taxon>
    </lineage>
</organism>
<feature type="non-terminal residue" evidence="2">
    <location>
        <position position="1"/>
    </location>
</feature>
<keyword evidence="3" id="KW-1185">Reference proteome</keyword>
<feature type="transmembrane region" description="Helical" evidence="1">
    <location>
        <begin position="41"/>
        <end position="60"/>
    </location>
</feature>
<protein>
    <submittedName>
        <fullName evidence="2">Rhamnosyltransferase</fullName>
    </submittedName>
</protein>
<sequence length="76" mass="8982">YFDIGVFQSREAWIYDTFGGIGGDGMRYVKSEFKFLGPRRILWWPMSFVLNALKLLAYKFSKQEKRLPRSLKKKLG</sequence>
<accession>A0ABW7NX88</accession>
<reference evidence="2 3" key="1">
    <citation type="submission" date="2023-08" db="EMBL/GenBank/DDBJ databases">
        <title>Genomic and mutational analysis of Pseudomonas syringae pv. tagetis EB037 pathogenicity on sunflower.</title>
        <authorList>
            <person name="Maul J.E."/>
        </authorList>
    </citation>
    <scope>NUCLEOTIDE SEQUENCE [LARGE SCALE GENOMIC DNA]</scope>
    <source>
        <strain evidence="2 3">EB037_T1</strain>
    </source>
</reference>
<name>A0ABW7NX88_9PSED</name>
<evidence type="ECO:0000313" key="3">
    <source>
        <dbReference type="Proteomes" id="UP001610657"/>
    </source>
</evidence>
<proteinExistence type="predicted"/>